<feature type="compositionally biased region" description="Low complexity" evidence="1">
    <location>
        <begin position="213"/>
        <end position="225"/>
    </location>
</feature>
<feature type="region of interest" description="Disordered" evidence="1">
    <location>
        <begin position="1"/>
        <end position="32"/>
    </location>
</feature>
<reference evidence="2 3" key="1">
    <citation type="submission" date="2013-07" db="EMBL/GenBank/DDBJ databases">
        <title>Isolation of a new Chlamydia species from the feral Sacred Ibis (Threskiornis aethiopicus): Chlamydia ibidis.</title>
        <authorList>
            <person name="Vorimore F."/>
            <person name="Hsia R.-C."/>
            <person name="Huot-Creasy H."/>
            <person name="Bastian S."/>
            <person name="Deruyter L."/>
            <person name="Passet A."/>
            <person name="Sachse K."/>
            <person name="Bavoil P."/>
            <person name="Myers G."/>
            <person name="Laroucau K."/>
        </authorList>
    </citation>
    <scope>NUCLEOTIDE SEQUENCE [LARGE SCALE GENOMIC DNA]</scope>
    <source>
        <strain evidence="2 3">10-1398/6</strain>
    </source>
</reference>
<comment type="caution">
    <text evidence="2">The sequence shown here is derived from an EMBL/GenBank/DDBJ whole genome shotgun (WGS) entry which is preliminary data.</text>
</comment>
<feature type="region of interest" description="Disordered" evidence="1">
    <location>
        <begin position="199"/>
        <end position="289"/>
    </location>
</feature>
<evidence type="ECO:0000313" key="2">
    <source>
        <dbReference type="EMBL" id="EQM62347.1"/>
    </source>
</evidence>
<organism evidence="2 3">
    <name type="scientific">Chlamydia ibidis 10-1398/6</name>
    <dbReference type="NCBI Taxonomy" id="1046581"/>
    <lineage>
        <taxon>Bacteria</taxon>
        <taxon>Pseudomonadati</taxon>
        <taxon>Chlamydiota</taxon>
        <taxon>Chlamydiia</taxon>
        <taxon>Chlamydiales</taxon>
        <taxon>Chlamydiaceae</taxon>
        <taxon>Chlamydia/Chlamydophila group</taxon>
        <taxon>Chlamydia</taxon>
    </lineage>
</organism>
<accession>A0ABP2XFU3</accession>
<dbReference type="EMBL" id="APJW01000003">
    <property type="protein sequence ID" value="EQM62347.1"/>
    <property type="molecule type" value="Genomic_DNA"/>
</dbReference>
<evidence type="ECO:0000256" key="1">
    <source>
        <dbReference type="SAM" id="MobiDB-lite"/>
    </source>
</evidence>
<feature type="compositionally biased region" description="Polar residues" evidence="1">
    <location>
        <begin position="20"/>
        <end position="29"/>
    </location>
</feature>
<dbReference type="RefSeq" id="WP_020370449.1">
    <property type="nucleotide sequence ID" value="NZ_APJW01000003.1"/>
</dbReference>
<feature type="compositionally biased region" description="Polar residues" evidence="1">
    <location>
        <begin position="199"/>
        <end position="212"/>
    </location>
</feature>
<gene>
    <name evidence="2" type="ORF">H359_0835</name>
</gene>
<keyword evidence="3" id="KW-1185">Reference proteome</keyword>
<feature type="region of interest" description="Disordered" evidence="1">
    <location>
        <begin position="93"/>
        <end position="129"/>
    </location>
</feature>
<feature type="compositionally biased region" description="Acidic residues" evidence="1">
    <location>
        <begin position="259"/>
        <end position="276"/>
    </location>
</feature>
<feature type="compositionally biased region" description="Polar residues" evidence="1">
    <location>
        <begin position="226"/>
        <end position="243"/>
    </location>
</feature>
<evidence type="ECO:0000313" key="3">
    <source>
        <dbReference type="Proteomes" id="UP000016064"/>
    </source>
</evidence>
<proteinExistence type="predicted"/>
<dbReference type="Proteomes" id="UP000016064">
    <property type="component" value="Unassembled WGS sequence"/>
</dbReference>
<feature type="compositionally biased region" description="Polar residues" evidence="1">
    <location>
        <begin position="105"/>
        <end position="129"/>
    </location>
</feature>
<feature type="compositionally biased region" description="Polar residues" evidence="1">
    <location>
        <begin position="1"/>
        <end position="13"/>
    </location>
</feature>
<sequence length="497" mass="55710">MTLSCTITSNSSLPEEEIHTGTTSSNSEGASEEVFAEISLPSSCQVALLKPMTECCQTALLRFSEKFSENESKNKPNPKELLQAKQGILARNSSLPKTCPKAPMLSSSSQEGKTTLYTQPGSSSPSYLPNGSKIRSLSLPFSTSSLKNSKDGQKLTTIIIQLPTVKESKDNLLLLSWFTTQLHIPTYRSKVLNLRNSLSNREQTTKQSSHAQKSSTNKSWTSTSTPMSLFSNHQTNTHLNNKNKSGDRDEGYGGGTDHEESENSSDNPQEENEEIESLSANTTSSLSTQYQDTVAPKEFKEFLLSESQLSVAIGKRIANIDILRMCAEIMKIMLKSRKNAYFERLEMRRIFIEESLLIADSYIRQAKMCQVTGVAMAVCSIVGSLGKVFGEIFGEGLLSSLQRGLGLFKNASPKTFFDSFSNLFSSLSQICEQIYRVYELKESAYRSVHEAMKENARMMHDEMIRSIEEIKDEWKNMEHLLMQIIQNDYDTIRHLYQ</sequence>
<protein>
    <submittedName>
        <fullName evidence="2">Uncharacterized protein</fullName>
    </submittedName>
</protein>
<name>A0ABP2XFU3_9CHLA</name>
<feature type="compositionally biased region" description="Low complexity" evidence="1">
    <location>
        <begin position="277"/>
        <end position="288"/>
    </location>
</feature>